<evidence type="ECO:0000313" key="2">
    <source>
        <dbReference type="EMBL" id="ORY25061.1"/>
    </source>
</evidence>
<name>A0A1Y2AR82_9TREE</name>
<accession>A0A1Y2AR82</accession>
<feature type="region of interest" description="Disordered" evidence="1">
    <location>
        <begin position="1"/>
        <end position="93"/>
    </location>
</feature>
<dbReference type="AlphaFoldDB" id="A0A1Y2AR82"/>
<organism evidence="2 3">
    <name type="scientific">Naematelia encephala</name>
    <dbReference type="NCBI Taxonomy" id="71784"/>
    <lineage>
        <taxon>Eukaryota</taxon>
        <taxon>Fungi</taxon>
        <taxon>Dikarya</taxon>
        <taxon>Basidiomycota</taxon>
        <taxon>Agaricomycotina</taxon>
        <taxon>Tremellomycetes</taxon>
        <taxon>Tremellales</taxon>
        <taxon>Naemateliaceae</taxon>
        <taxon>Naematelia</taxon>
    </lineage>
</organism>
<sequence>MSPTHSDDSDSDQSAATATQLRLRAGSTHSASSSISLSSGSASRFRHSASRSHSPHLPATENSLSDGPIPHTFPPSTVSTHDTAAGSRRTGSAPVASTAKQRFLLSALSGAAFAALLPVVVLGTKGSISASIQTAILTALGTMSARITEESIHVNMSATGTTHRLRGSDWDIQRDVWEKISVYATAAAVAYSNYRIVLDDNGSLTTAISAGAVSPCGIIMANALIDLLGRGVPADVT</sequence>
<protein>
    <submittedName>
        <fullName evidence="2">Uncharacterized protein</fullName>
    </submittedName>
</protein>
<feature type="compositionally biased region" description="Low complexity" evidence="1">
    <location>
        <begin position="12"/>
        <end position="43"/>
    </location>
</feature>
<evidence type="ECO:0000256" key="1">
    <source>
        <dbReference type="SAM" id="MobiDB-lite"/>
    </source>
</evidence>
<dbReference type="EMBL" id="MCFC01000061">
    <property type="protein sequence ID" value="ORY25061.1"/>
    <property type="molecule type" value="Genomic_DNA"/>
</dbReference>
<dbReference type="Proteomes" id="UP000193986">
    <property type="component" value="Unassembled WGS sequence"/>
</dbReference>
<dbReference type="InParanoid" id="A0A1Y2AR82"/>
<gene>
    <name evidence="2" type="ORF">BCR39DRAFT_600273</name>
</gene>
<comment type="caution">
    <text evidence="2">The sequence shown here is derived from an EMBL/GenBank/DDBJ whole genome shotgun (WGS) entry which is preliminary data.</text>
</comment>
<reference evidence="2 3" key="1">
    <citation type="submission" date="2016-07" db="EMBL/GenBank/DDBJ databases">
        <title>Pervasive Adenine N6-methylation of Active Genes in Fungi.</title>
        <authorList>
            <consortium name="DOE Joint Genome Institute"/>
            <person name="Mondo S.J."/>
            <person name="Dannebaum R.O."/>
            <person name="Kuo R.C."/>
            <person name="Labutti K."/>
            <person name="Haridas S."/>
            <person name="Kuo A."/>
            <person name="Salamov A."/>
            <person name="Ahrendt S.R."/>
            <person name="Lipzen A."/>
            <person name="Sullivan W."/>
            <person name="Andreopoulos W.B."/>
            <person name="Clum A."/>
            <person name="Lindquist E."/>
            <person name="Daum C."/>
            <person name="Ramamoorthy G.K."/>
            <person name="Gryganskyi A."/>
            <person name="Culley D."/>
            <person name="Magnuson J.K."/>
            <person name="James T.Y."/>
            <person name="O'Malley M.A."/>
            <person name="Stajich J.E."/>
            <person name="Spatafora J.W."/>
            <person name="Visel A."/>
            <person name="Grigoriev I.V."/>
        </authorList>
    </citation>
    <scope>NUCLEOTIDE SEQUENCE [LARGE SCALE GENOMIC DNA]</scope>
    <source>
        <strain evidence="2 3">68-887.2</strain>
    </source>
</reference>
<feature type="compositionally biased region" description="Basic residues" evidence="1">
    <location>
        <begin position="44"/>
        <end position="54"/>
    </location>
</feature>
<proteinExistence type="predicted"/>
<keyword evidence="3" id="KW-1185">Reference proteome</keyword>
<evidence type="ECO:0000313" key="3">
    <source>
        <dbReference type="Proteomes" id="UP000193986"/>
    </source>
</evidence>